<accession>A0A511DI25</accession>
<dbReference type="RefSeq" id="WP_147109376.1">
    <property type="nucleotide sequence ID" value="NZ_BJVJ01000034.1"/>
</dbReference>
<gene>
    <name evidence="1" type="ORF">PSU4_34100</name>
</gene>
<dbReference type="OrthoDB" id="3211725at2"/>
<keyword evidence="2" id="KW-1185">Reference proteome</keyword>
<comment type="caution">
    <text evidence="1">The sequence shown here is derived from an EMBL/GenBank/DDBJ whole genome shotgun (WGS) entry which is preliminary data.</text>
</comment>
<dbReference type="EMBL" id="BJVJ01000034">
    <property type="protein sequence ID" value="GEL24456.1"/>
    <property type="molecule type" value="Genomic_DNA"/>
</dbReference>
<evidence type="ECO:0000313" key="2">
    <source>
        <dbReference type="Proteomes" id="UP000321685"/>
    </source>
</evidence>
<proteinExistence type="predicted"/>
<organism evidence="1 2">
    <name type="scientific">Pseudonocardia sulfidoxydans NBRC 16205</name>
    <dbReference type="NCBI Taxonomy" id="1223511"/>
    <lineage>
        <taxon>Bacteria</taxon>
        <taxon>Bacillati</taxon>
        <taxon>Actinomycetota</taxon>
        <taxon>Actinomycetes</taxon>
        <taxon>Pseudonocardiales</taxon>
        <taxon>Pseudonocardiaceae</taxon>
        <taxon>Pseudonocardia</taxon>
    </lineage>
</organism>
<reference evidence="1 2" key="1">
    <citation type="submission" date="2019-07" db="EMBL/GenBank/DDBJ databases">
        <title>Whole genome shotgun sequence of Pseudonocardia sulfidoxydans NBRC 16205.</title>
        <authorList>
            <person name="Hosoyama A."/>
            <person name="Uohara A."/>
            <person name="Ohji S."/>
            <person name="Ichikawa N."/>
        </authorList>
    </citation>
    <scope>NUCLEOTIDE SEQUENCE [LARGE SCALE GENOMIC DNA]</scope>
    <source>
        <strain evidence="1 2">NBRC 16205</strain>
    </source>
</reference>
<dbReference type="AlphaFoldDB" id="A0A511DI25"/>
<protein>
    <submittedName>
        <fullName evidence="1">Uncharacterized protein</fullName>
    </submittedName>
</protein>
<evidence type="ECO:0000313" key="1">
    <source>
        <dbReference type="EMBL" id="GEL24456.1"/>
    </source>
</evidence>
<name>A0A511DI25_9PSEU</name>
<dbReference type="Proteomes" id="UP000321685">
    <property type="component" value="Unassembled WGS sequence"/>
</dbReference>
<sequence length="204" mass="21418">MGSPLTTTRRSLHGVSELLLAGPQYRSSGTIRLQVTAGGFGQVTGPLRVHGAALVWGDDQVPLGGSIRDLAVWAGVEAGAPDGLYSDGADVDLDEALSVDPAEADVIHGWFALGDAALRTLGGGAEPVLWPEHFDLAVTVDQVNYGVSPGDASLPEPYAYVGPWERRDGEFWNAPFGAFRPATELPHADALADFFRAGQAAARL</sequence>